<evidence type="ECO:0000259" key="1">
    <source>
        <dbReference type="Pfam" id="PF06985"/>
    </source>
</evidence>
<feature type="domain" description="Heterokaryon incompatibility" evidence="1">
    <location>
        <begin position="229"/>
        <end position="383"/>
    </location>
</feature>
<sequence length="697" mass="79197">MICDICKGALYDRKGWFRRDDNEPRPAIFMAHHESVLSLEASALEACEICHPFWSQLDDDERSRLRDFGTQWARIRGTGAKPRVNGEKLDNFDGLVTTCSLTYWGAEDKAKAAGIEIALSIHFQLDFRNECPLRRKDMIGVYIIKRGPGKDSAKMTPFLSTDTASEESWEKATTWIRTCCSSHQECNVETAYEAWYPTRLLDLSTPDSEFDTLRLVVTSDEVFDCKQRYATLSHCWGSEQFIQLKKSNCADFRKEIRLSNLPKTFREAVEVTRRLGLRYLWIDSLCILQDRDDLSEWLVEAGLMHKVYSHSYCNISAAGAQDSSRGLFFKRDSRLSLTADVTICTQGLGLGENYVDCIIVYFNLWSHAVGQCPLNKRGWVLQERLLSPRVLHFGRDQLYWECREHAAAECYPDGLPETLRDGLPAKFKRLNPAVHSPNAGQESPVDSFAYHRIWNWIVRSYANTRLTKASDKLIALSGIAKYFQTKIKDTYVVGMWRSNLESSLLWHVIFESHIDGSPSVRPETYRAPTFSWASIDGEIITGDATEENLLIEVVGLHLDHDSPDTTGPVTGGYLDLKCQPQSFQMVVNYIGELQDLFLKVKGTIIKRKNKEGWETGVPVYLDVGQKSFDDENKAGSLYYVPTKRKATAGEHLSYLLLVAVDENETTFRRIGMAVTAETEEIGLLSTVDKEVRTIRVV</sequence>
<comment type="caution">
    <text evidence="2">The sequence shown here is derived from an EMBL/GenBank/DDBJ whole genome shotgun (WGS) entry which is preliminary data.</text>
</comment>
<evidence type="ECO:0000313" key="3">
    <source>
        <dbReference type="Proteomes" id="UP001281614"/>
    </source>
</evidence>
<dbReference type="InterPro" id="IPR010730">
    <property type="entry name" value="HET"/>
</dbReference>
<reference evidence="2" key="1">
    <citation type="submission" date="2023-02" db="EMBL/GenBank/DDBJ databases">
        <title>Colletotrichum kahawae CIFC_Que2 genome sequencing and assembly.</title>
        <authorList>
            <person name="Baroncelli R."/>
        </authorList>
    </citation>
    <scope>NUCLEOTIDE SEQUENCE</scope>
    <source>
        <strain evidence="2">CIFC_Que2</strain>
    </source>
</reference>
<protein>
    <submittedName>
        <fullName evidence="2">Heterokaryon incompatibility protein</fullName>
    </submittedName>
</protein>
<proteinExistence type="predicted"/>
<dbReference type="AlphaFoldDB" id="A0AAE0D6M1"/>
<keyword evidence="3" id="KW-1185">Reference proteome</keyword>
<dbReference type="EMBL" id="VYYT01000129">
    <property type="protein sequence ID" value="KAK2765734.1"/>
    <property type="molecule type" value="Genomic_DNA"/>
</dbReference>
<evidence type="ECO:0000313" key="2">
    <source>
        <dbReference type="EMBL" id="KAK2765734.1"/>
    </source>
</evidence>
<dbReference type="PANTHER" id="PTHR33112">
    <property type="entry name" value="DOMAIN PROTEIN, PUTATIVE-RELATED"/>
    <property type="match status" value="1"/>
</dbReference>
<dbReference type="PANTHER" id="PTHR33112:SF11">
    <property type="entry name" value="HETEROKARYON INCOMPATIBILITY DOMAIN-CONTAINING PROTEIN"/>
    <property type="match status" value="1"/>
</dbReference>
<dbReference type="Proteomes" id="UP001281614">
    <property type="component" value="Unassembled WGS sequence"/>
</dbReference>
<name>A0AAE0D6M1_COLKA</name>
<gene>
    <name evidence="2" type="ORF">CKAH01_15600</name>
</gene>
<accession>A0AAE0D6M1</accession>
<dbReference type="Pfam" id="PF06985">
    <property type="entry name" value="HET"/>
    <property type="match status" value="1"/>
</dbReference>
<organism evidence="2 3">
    <name type="scientific">Colletotrichum kahawae</name>
    <name type="common">Coffee berry disease fungus</name>
    <dbReference type="NCBI Taxonomy" id="34407"/>
    <lineage>
        <taxon>Eukaryota</taxon>
        <taxon>Fungi</taxon>
        <taxon>Dikarya</taxon>
        <taxon>Ascomycota</taxon>
        <taxon>Pezizomycotina</taxon>
        <taxon>Sordariomycetes</taxon>
        <taxon>Hypocreomycetidae</taxon>
        <taxon>Glomerellales</taxon>
        <taxon>Glomerellaceae</taxon>
        <taxon>Colletotrichum</taxon>
        <taxon>Colletotrichum gloeosporioides species complex</taxon>
    </lineage>
</organism>